<gene>
    <name evidence="3" type="ORF">LWC34_12715</name>
</gene>
<protein>
    <submittedName>
        <fullName evidence="3">ATP-binding protein</fullName>
    </submittedName>
</protein>
<dbReference type="InterPro" id="IPR050267">
    <property type="entry name" value="Anti-sigma-factor_SerPK"/>
</dbReference>
<dbReference type="CDD" id="cd16936">
    <property type="entry name" value="HATPase_RsbW-like"/>
    <property type="match status" value="1"/>
</dbReference>
<evidence type="ECO:0000259" key="2">
    <source>
        <dbReference type="Pfam" id="PF13581"/>
    </source>
</evidence>
<proteinExistence type="predicted"/>
<sequence>MPSQEQDRVLPAALRAWAETLPELAADVVVDADLTRPYLHVSVAVAPDRLGLLRSRVWEWAYEAGLLDEERQDIVMATDEALSNAMEHAFPAGNGELTLFAARDRLARAVHVIVSDNGTWAAPLSRAAGRGMGLAMMDQLADVFDLHHDERGTTVVLRWASQASV</sequence>
<dbReference type="EMBL" id="JAJVCN010000001">
    <property type="protein sequence ID" value="MCE7003682.1"/>
    <property type="molecule type" value="Genomic_DNA"/>
</dbReference>
<dbReference type="InterPro" id="IPR003594">
    <property type="entry name" value="HATPase_dom"/>
</dbReference>
<keyword evidence="4" id="KW-1185">Reference proteome</keyword>
<evidence type="ECO:0000256" key="1">
    <source>
        <dbReference type="ARBA" id="ARBA00022527"/>
    </source>
</evidence>
<feature type="domain" description="Histidine kinase/HSP90-like ATPase" evidence="2">
    <location>
        <begin position="45"/>
        <end position="159"/>
    </location>
</feature>
<keyword evidence="3" id="KW-0067">ATP-binding</keyword>
<reference evidence="3 4" key="1">
    <citation type="submission" date="2021-12" db="EMBL/GenBank/DDBJ databases">
        <title>Genome sequence of Kibdelosporangium philippinense ATCC 49844.</title>
        <authorList>
            <person name="Fedorov E.A."/>
            <person name="Omeragic M."/>
            <person name="Shalygina K.F."/>
            <person name="Maclea K.S."/>
        </authorList>
    </citation>
    <scope>NUCLEOTIDE SEQUENCE [LARGE SCALE GENOMIC DNA]</scope>
    <source>
        <strain evidence="3 4">ATCC 49844</strain>
    </source>
</reference>
<dbReference type="Gene3D" id="3.30.565.10">
    <property type="entry name" value="Histidine kinase-like ATPase, C-terminal domain"/>
    <property type="match status" value="1"/>
</dbReference>
<dbReference type="Proteomes" id="UP001521150">
    <property type="component" value="Unassembled WGS sequence"/>
</dbReference>
<dbReference type="RefSeq" id="WP_233725254.1">
    <property type="nucleotide sequence ID" value="NZ_JAJVCN010000001.1"/>
</dbReference>
<dbReference type="GO" id="GO:0005524">
    <property type="term" value="F:ATP binding"/>
    <property type="evidence" value="ECO:0007669"/>
    <property type="project" value="UniProtKB-KW"/>
</dbReference>
<comment type="caution">
    <text evidence="3">The sequence shown here is derived from an EMBL/GenBank/DDBJ whole genome shotgun (WGS) entry which is preliminary data.</text>
</comment>
<dbReference type="PANTHER" id="PTHR35526:SF3">
    <property type="entry name" value="ANTI-SIGMA-F FACTOR RSBW"/>
    <property type="match status" value="1"/>
</dbReference>
<evidence type="ECO:0000313" key="4">
    <source>
        <dbReference type="Proteomes" id="UP001521150"/>
    </source>
</evidence>
<name>A0ABS8Z8F3_9PSEU</name>
<keyword evidence="3" id="KW-0547">Nucleotide-binding</keyword>
<dbReference type="Pfam" id="PF13581">
    <property type="entry name" value="HATPase_c_2"/>
    <property type="match status" value="1"/>
</dbReference>
<dbReference type="InterPro" id="IPR036890">
    <property type="entry name" value="HATPase_C_sf"/>
</dbReference>
<keyword evidence="1" id="KW-0808">Transferase</keyword>
<accession>A0ABS8Z8F3</accession>
<dbReference type="SUPFAM" id="SSF55874">
    <property type="entry name" value="ATPase domain of HSP90 chaperone/DNA topoisomerase II/histidine kinase"/>
    <property type="match status" value="1"/>
</dbReference>
<keyword evidence="1" id="KW-0418">Kinase</keyword>
<organism evidence="3 4">
    <name type="scientific">Kibdelosporangium philippinense</name>
    <dbReference type="NCBI Taxonomy" id="211113"/>
    <lineage>
        <taxon>Bacteria</taxon>
        <taxon>Bacillati</taxon>
        <taxon>Actinomycetota</taxon>
        <taxon>Actinomycetes</taxon>
        <taxon>Pseudonocardiales</taxon>
        <taxon>Pseudonocardiaceae</taxon>
        <taxon>Kibdelosporangium</taxon>
    </lineage>
</organism>
<dbReference type="PANTHER" id="PTHR35526">
    <property type="entry name" value="ANTI-SIGMA-F FACTOR RSBW-RELATED"/>
    <property type="match status" value="1"/>
</dbReference>
<evidence type="ECO:0000313" key="3">
    <source>
        <dbReference type="EMBL" id="MCE7003682.1"/>
    </source>
</evidence>
<keyword evidence="1" id="KW-0723">Serine/threonine-protein kinase</keyword>